<proteinExistence type="predicted"/>
<reference evidence="1 2" key="1">
    <citation type="submission" date="2024-04" db="EMBL/GenBank/DDBJ databases">
        <authorList>
            <person name="Waldvogel A.-M."/>
            <person name="Schoenle A."/>
        </authorList>
    </citation>
    <scope>NUCLEOTIDE SEQUENCE [LARGE SCALE GENOMIC DNA]</scope>
</reference>
<dbReference type="EMBL" id="OZ035834">
    <property type="protein sequence ID" value="CAL1575789.1"/>
    <property type="molecule type" value="Genomic_DNA"/>
</dbReference>
<sequence>MHGSLRDDCGWSRVKLPEWNRWPPCRPLRNEVTFTPENVRSLEHVLTKKSKCYLSSTARNRGQMLASSGKGDSKECHLFCVCAEVKEEKLTLIMDILKPMSLSKLC</sequence>
<gene>
    <name evidence="1" type="ORF">KC01_LOCUS7288</name>
</gene>
<evidence type="ECO:0000313" key="2">
    <source>
        <dbReference type="Proteomes" id="UP001497482"/>
    </source>
</evidence>
<evidence type="ECO:0000313" key="1">
    <source>
        <dbReference type="EMBL" id="CAL1575789.1"/>
    </source>
</evidence>
<name>A0AAV2JE05_KNICA</name>
<accession>A0AAV2JE05</accession>
<protein>
    <submittedName>
        <fullName evidence="1">Uncharacterized protein</fullName>
    </submittedName>
</protein>
<organism evidence="1 2">
    <name type="scientific">Knipowitschia caucasica</name>
    <name type="common">Caucasian dwarf goby</name>
    <name type="synonym">Pomatoschistus caucasicus</name>
    <dbReference type="NCBI Taxonomy" id="637954"/>
    <lineage>
        <taxon>Eukaryota</taxon>
        <taxon>Metazoa</taxon>
        <taxon>Chordata</taxon>
        <taxon>Craniata</taxon>
        <taxon>Vertebrata</taxon>
        <taxon>Euteleostomi</taxon>
        <taxon>Actinopterygii</taxon>
        <taxon>Neopterygii</taxon>
        <taxon>Teleostei</taxon>
        <taxon>Neoteleostei</taxon>
        <taxon>Acanthomorphata</taxon>
        <taxon>Gobiaria</taxon>
        <taxon>Gobiiformes</taxon>
        <taxon>Gobioidei</taxon>
        <taxon>Gobiidae</taxon>
        <taxon>Gobiinae</taxon>
        <taxon>Knipowitschia</taxon>
    </lineage>
</organism>
<dbReference type="AlphaFoldDB" id="A0AAV2JE05"/>
<dbReference type="Proteomes" id="UP001497482">
    <property type="component" value="Chromosome 12"/>
</dbReference>
<keyword evidence="2" id="KW-1185">Reference proteome</keyword>